<keyword evidence="2" id="KW-1185">Reference proteome</keyword>
<name>A0A250K0K0_9BACT</name>
<reference evidence="1 2" key="1">
    <citation type="submission" date="2017-06" db="EMBL/GenBank/DDBJ databases">
        <title>Sequencing and comparative analysis of myxobacterial genomes.</title>
        <authorList>
            <person name="Rupp O."/>
            <person name="Goesmann A."/>
            <person name="Sogaard-Andersen L."/>
        </authorList>
    </citation>
    <scope>NUCLEOTIDE SEQUENCE [LARGE SCALE GENOMIC DNA]</scope>
    <source>
        <strain evidence="1 2">DSM 14697</strain>
    </source>
</reference>
<sequence>MQFQEAFTFPTPLSPETEASARELLRTQQMGQLDLLIGWVQQPERLGKLGGCATELQSLLSEAFELVERAPALAREFLEHWSTPVLLGRLLGPAAISPSALQHLLGNLASLLIVQRLRGEVSHGEAFFVTPRALYCLPRGEQLDVRVPGEGRITWHFSGAQCLVTAEGEAGPGLRIPLPLTVDAPVRLQPLPWSESWKVPVLEDSELLGITGRRERAGIPDDGSSGTWRPMPLLRSAEEAFHILGELWPEVLDWARVLLPALVDMGGPENRSVRCSSSYGAGTPVFLTRVANGLEHAEDLVHELQHERMYLLLDPRVFGRWDDSRPEFVSAYRTDPRPLRGLHLGLHSFLAVNRLRLLALDRPEFQQREWRFQLLKSHRCNLLSFRTLLDFERPTPEGRALLAQMAVALSEQHPLIERVADADMDQAFEAWMKNHFSRVAASGPVVNHAEIYMDWREAAVLAAGYPQHVGAAS</sequence>
<accession>A0A250K0K0</accession>
<evidence type="ECO:0000313" key="2">
    <source>
        <dbReference type="Proteomes" id="UP000217343"/>
    </source>
</evidence>
<dbReference type="AlphaFoldDB" id="A0A250K0K0"/>
<dbReference type="RefSeq" id="WP_095959974.1">
    <property type="nucleotide sequence ID" value="NZ_CP022203.1"/>
</dbReference>
<dbReference type="KEGG" id="mmas:MYMAC_005064"/>
<gene>
    <name evidence="1" type="ORF">MYMAC_005064</name>
</gene>
<organism evidence="1 2">
    <name type="scientific">Corallococcus macrosporus DSM 14697</name>
    <dbReference type="NCBI Taxonomy" id="1189310"/>
    <lineage>
        <taxon>Bacteria</taxon>
        <taxon>Pseudomonadati</taxon>
        <taxon>Myxococcota</taxon>
        <taxon>Myxococcia</taxon>
        <taxon>Myxococcales</taxon>
        <taxon>Cystobacterineae</taxon>
        <taxon>Myxococcaceae</taxon>
        <taxon>Corallococcus</taxon>
    </lineage>
</organism>
<dbReference type="Proteomes" id="UP000217343">
    <property type="component" value="Chromosome"/>
</dbReference>
<evidence type="ECO:0000313" key="1">
    <source>
        <dbReference type="EMBL" id="ATB49420.1"/>
    </source>
</evidence>
<dbReference type="OrthoDB" id="9769264at2"/>
<proteinExistence type="predicted"/>
<protein>
    <submittedName>
        <fullName evidence="1">HEXXH motif domain-containing protein</fullName>
    </submittedName>
</protein>
<dbReference type="NCBIfam" id="TIGR04267">
    <property type="entry name" value="mod_HExxH"/>
    <property type="match status" value="1"/>
</dbReference>
<dbReference type="EMBL" id="CP022203">
    <property type="protein sequence ID" value="ATB49420.1"/>
    <property type="molecule type" value="Genomic_DNA"/>
</dbReference>
<dbReference type="InterPro" id="IPR026337">
    <property type="entry name" value="AKG_HExxH"/>
</dbReference>